<feature type="region of interest" description="Disordered" evidence="2">
    <location>
        <begin position="2078"/>
        <end position="2097"/>
    </location>
</feature>
<dbReference type="Ensembl" id="ENSGMOT00000074729.1">
    <property type="protein sequence ID" value="ENSGMOP00000029241.1"/>
    <property type="gene ID" value="ENSGMOG00000025316.1"/>
</dbReference>
<feature type="compositionally biased region" description="Basic and acidic residues" evidence="2">
    <location>
        <begin position="1352"/>
        <end position="1375"/>
    </location>
</feature>
<feature type="compositionally biased region" description="Basic and acidic residues" evidence="2">
    <location>
        <begin position="1088"/>
        <end position="1098"/>
    </location>
</feature>
<feature type="domain" description="TASOR PIN" evidence="5">
    <location>
        <begin position="3001"/>
        <end position="3141"/>
    </location>
</feature>
<keyword evidence="7" id="KW-1185">Reference proteome</keyword>
<evidence type="ECO:0000256" key="2">
    <source>
        <dbReference type="SAM" id="MobiDB-lite"/>
    </source>
</evidence>
<feature type="region of interest" description="Disordered" evidence="2">
    <location>
        <begin position="910"/>
        <end position="938"/>
    </location>
</feature>
<feature type="domain" description="TASOR pseudo-PARP" evidence="3">
    <location>
        <begin position="70"/>
        <end position="217"/>
    </location>
</feature>
<proteinExistence type="inferred from homology"/>
<evidence type="ECO:0000313" key="7">
    <source>
        <dbReference type="Proteomes" id="UP000694546"/>
    </source>
</evidence>
<feature type="region of interest" description="Disordered" evidence="2">
    <location>
        <begin position="784"/>
        <end position="808"/>
    </location>
</feature>
<evidence type="ECO:0000259" key="5">
    <source>
        <dbReference type="Pfam" id="PF24630"/>
    </source>
</evidence>
<feature type="compositionally biased region" description="Polar residues" evidence="2">
    <location>
        <begin position="1159"/>
        <end position="1168"/>
    </location>
</feature>
<dbReference type="Pfam" id="PF24630">
    <property type="entry name" value="PIN_TASOR"/>
    <property type="match status" value="1"/>
</dbReference>
<feature type="compositionally biased region" description="Low complexity" evidence="2">
    <location>
        <begin position="2713"/>
        <end position="2722"/>
    </location>
</feature>
<feature type="compositionally biased region" description="Low complexity" evidence="2">
    <location>
        <begin position="2773"/>
        <end position="2802"/>
    </location>
</feature>
<name>A0A8C5AC81_GADMO</name>
<feature type="region of interest" description="Disordered" evidence="2">
    <location>
        <begin position="1698"/>
        <end position="1725"/>
    </location>
</feature>
<feature type="region of interest" description="Disordered" evidence="2">
    <location>
        <begin position="2773"/>
        <end position="2834"/>
    </location>
</feature>
<feature type="compositionally biased region" description="Polar residues" evidence="2">
    <location>
        <begin position="2677"/>
        <end position="2699"/>
    </location>
</feature>
<dbReference type="GO" id="GO:0005654">
    <property type="term" value="C:nucleoplasm"/>
    <property type="evidence" value="ECO:0007669"/>
    <property type="project" value="TreeGrafter"/>
</dbReference>
<feature type="compositionally biased region" description="Basic and acidic residues" evidence="2">
    <location>
        <begin position="1183"/>
        <end position="1197"/>
    </location>
</feature>
<comment type="similarity">
    <text evidence="1">Belongs to the TASOR family.</text>
</comment>
<feature type="region of interest" description="Disordered" evidence="2">
    <location>
        <begin position="2667"/>
        <end position="2722"/>
    </location>
</feature>
<dbReference type="Pfam" id="PF23314">
    <property type="entry name" value="TASOR_alpha-beta"/>
    <property type="match status" value="1"/>
</dbReference>
<feature type="compositionally biased region" description="Basic residues" evidence="2">
    <location>
        <begin position="641"/>
        <end position="656"/>
    </location>
</feature>
<dbReference type="GeneTree" id="ENSGT00530000063735"/>
<accession>A0A8C5AC81</accession>
<feature type="region of interest" description="Disordered" evidence="2">
    <location>
        <begin position="720"/>
        <end position="741"/>
    </location>
</feature>
<dbReference type="PANTHER" id="PTHR16207">
    <property type="entry name" value="SET DOMAIN-CONTAINING PROTEIN"/>
    <property type="match status" value="1"/>
</dbReference>
<feature type="compositionally biased region" description="Acidic residues" evidence="2">
    <location>
        <begin position="2805"/>
        <end position="2814"/>
    </location>
</feature>
<feature type="region of interest" description="Disordered" evidence="2">
    <location>
        <begin position="1945"/>
        <end position="1966"/>
    </location>
</feature>
<reference evidence="6" key="2">
    <citation type="submission" date="2025-09" db="UniProtKB">
        <authorList>
            <consortium name="Ensembl"/>
        </authorList>
    </citation>
    <scope>IDENTIFICATION</scope>
</reference>
<dbReference type="PANTHER" id="PTHR16207:SF10">
    <property type="entry name" value="PROTEIN TASOR 2"/>
    <property type="match status" value="1"/>
</dbReference>
<feature type="region of interest" description="Disordered" evidence="2">
    <location>
        <begin position="2614"/>
        <end position="2636"/>
    </location>
</feature>
<dbReference type="Proteomes" id="UP000694546">
    <property type="component" value="Chromosome 9"/>
</dbReference>
<feature type="region of interest" description="Disordered" evidence="2">
    <location>
        <begin position="1350"/>
        <end position="1376"/>
    </location>
</feature>
<dbReference type="InterPro" id="IPR046432">
    <property type="entry name" value="TASOR"/>
</dbReference>
<feature type="region of interest" description="Disordered" evidence="2">
    <location>
        <begin position="612"/>
        <end position="692"/>
    </location>
</feature>
<reference evidence="6" key="1">
    <citation type="submission" date="2025-08" db="UniProtKB">
        <authorList>
            <consortium name="Ensembl"/>
        </authorList>
    </citation>
    <scope>IDENTIFICATION</scope>
</reference>
<feature type="compositionally biased region" description="Polar residues" evidence="2">
    <location>
        <begin position="612"/>
        <end position="636"/>
    </location>
</feature>
<organism evidence="6 7">
    <name type="scientific">Gadus morhua</name>
    <name type="common">Atlantic cod</name>
    <dbReference type="NCBI Taxonomy" id="8049"/>
    <lineage>
        <taxon>Eukaryota</taxon>
        <taxon>Metazoa</taxon>
        <taxon>Chordata</taxon>
        <taxon>Craniata</taxon>
        <taxon>Vertebrata</taxon>
        <taxon>Euteleostomi</taxon>
        <taxon>Actinopterygii</taxon>
        <taxon>Neopterygii</taxon>
        <taxon>Teleostei</taxon>
        <taxon>Neoteleostei</taxon>
        <taxon>Acanthomorphata</taxon>
        <taxon>Zeiogadaria</taxon>
        <taxon>Gadariae</taxon>
        <taxon>Gadiformes</taxon>
        <taxon>Gadoidei</taxon>
        <taxon>Gadidae</taxon>
        <taxon>Gadus</taxon>
    </lineage>
</organism>
<evidence type="ECO:0000259" key="4">
    <source>
        <dbReference type="Pfam" id="PF23314"/>
    </source>
</evidence>
<dbReference type="InterPro" id="IPR022188">
    <property type="entry name" value="TASOR_DUF3715"/>
</dbReference>
<protein>
    <recommendedName>
        <fullName evidence="8">DUF3715 domain-containing protein</fullName>
    </recommendedName>
</protein>
<sequence>MDRTYGGLSSKCAVLIPVSKSSVVFEKVLAPLQESFLYGASKEAFRYPSAFLFNNSILQEKYKAFRANRRQAGYSEEELREGYGFLLFDDIDKAAKLGETGVLTGNSTCKTLGDPSKGVYIARYSDCLAPDHWYSGKSGFIVIIKLTKGRSNKVKENYTQNCISPSVGFDCHESIELPMVSANTSSFLAYERTQYYLYEALPSECSNTNPAPSHVCPFAIVPFSYDDANTKATISSSQEQRETEGKVLNDFMWSGQLHISSQIFHVRLKSRSGTLVPVKLPPVVKVDQAVSMVTLRQFAPKAVFETRFSGEVCLDGICCSVHEFIPEELEDPSLSLLIRELKDKDLGLTVHLNESGFLILLHSSNFATCTGNQSRVTEALQAMFLFPGSRTIQRDTRGELEHFQISSDILQILPALDYAETEMQKIPIGPSGDIRGQFEQQIKNYAALVQTGLAENSSKDISPLSQDYDESVTSLFSNPKWTNRLWQWLRSYLSHPHSFQLPVYSVTELLAAGNKLQKEVFNEDLPSLEQAPGTICCVVPEELLTRSTALDVSSSWQKDLDKKDSETNSILNDPLLRNPTAELVVSITSAEGTSKVVDEGLRGSDAVVATKQLSNTPMATTNSVDKNPLENTTPGVTQRKPLGRPRGRPKGKRKRFQGSSPPADEPLNSTAESPDEKTNLAQSRLDNDSPETEWTILSTSQCKAGKLTYKYKKVPRSLQLQEDEKQQTKPRRSTRSTRYDPCSLLRKTDRWDLRPILTACGRTLVPHGSLNSLLQKNECESTDLEQQFKETGSETSEEASQLEKTDPVAGGLAANIVNSVDTCPNTELGSPRCETSSSQAESRVQPMVLIAEADSTGGVQSSAADDSLPLQYRNNSERLLFKLKKLFLRKKNTQLGLDDSVLPVDATLSTEPSLKKSKSDMDGEPLSTESNTECQDSRGRNKDVLIAFAQALGLTPIVPGLVPGRMEEIRPMVSLQPGVSFSPEAQLIPLEVESAQVLHGGPLPIQEKPKVERPLKKRRRKWGKDLTTPSSSDAETPENEEFTKSNSVETNLKELLSANGQSNALSLLADLALGDGNNQAQPQLDPLSMKKPDPRSDVDNCLNDGTKPDNRSVLPSTLQHPAESSPLLPPNCPSPEGILGSKDVIGLIAQEHDYSWSSASHIPNTSSPAGIPEHSQKGPLEGSSEHRAAVGHMTRDAIGSRRFRRSRTFVERKGVLQVTRKWKGSYDFDLDSKFTNHPVEKTVCRGLHGAWNSAGKDGGEEAQLLIHMWIGLFYSRSTPRFIHSSPLDLVDCPEKSDGIVSAPTIPETAPGHLDGQDLEPFQEDQHFLNQGEEILDLSIKKLDVNDGSDVSVSHHEMKGKEASEAITRDAGRPDEGPAQCLAIHRALEVQPFYRPSKLPWAPNLSNDKVQPMAAKNVDVARVDQVYKCLGNELENNDGNDVNIIKSNSKRSDTSKQIATNLEHSAVNSLSEDKTCDSSGKVIANIIIQPQLIVEAQASIDPVTSEMEERKENLENAEVAGDPPIEIDSACDFMKGIVEDGIKENYRAVSKGEDHLNNADYSLPLMDYEDPTNGHKSPVPYVSLPDDETQSAVRSIPLPHGSNENWNENEDGQSARDQVHFAKEDNNLEPKSVSDRKDDPGGSDVSVVSCDPQKQDDKLVGKEVETASILAQNAASHQRAHSPLNGVSKLVLDPSEMPLVGKDDSKQEVEAGPQVLPSEDSPVELADEPKEMPLSIYMYRKLLENGEKVPIEENVHSVSECLLDSTHKLGSEDRELDKRCPPPTKVDGPGYFTLSLVGEPYEGDGTKEISSDEMLWMQYANTDSFMADGGSGDYDDGDDAISEGNFNLTLDESIPEEHDDDSMDDVDSEIESQQSNSDNHSTPLQEGIEGKSQAKVETDMSAVSCTHSYEDLVENEVESAYILAKKAASHHPSHSLQDGVSKLLQDSNERPLDGKDDSKQAVEAGPRVLPLQDSPVELVHKPKEMPMSIDVFHMLLENGEKVQPAQNILSVFQDRDSKHELSTEDGKLEERCLTPTKWDGPVVYCQATLVQQSCERDGKKDAASDDMLQMQCENSKILMAGGGSGDVKDDDQDDTNGYDTISEENLSLELDKTLPDEHDNNDSKDETNVKIVIPQDMSNNDSTPIKNGFGVERQAKVEPDVSVVICNHQEPGDELVGKEVEAASILSQKAASPQPSNSPQDGVSKLLQDSSEMPLIGKHVSKQEVDTGPQVLPLQDSPVELAHEPKEMALNIDVYRTPLENGDKVQIANNLISVFEDRDSTHKSGSEDSEEDERCLPPNMGDGPVGYFTLSIVGEPYEGIGTKDAETAFISAQKAASPQPSHYPQYGVDSKQEVEAGPQVLHLETAIEPNEMGMNTNVFHMLLENSEKVQKDENVPSAFKECNYENKLGSETSEFDERCPTPTVDEDPYEEFPSRISYKVCKIVPEEECGKSSALSHLSGKEVDAGPVLKAGRDQNPGRDLLEDNQTPSYRLLETIELPPSLHQGPALCSESMDMDNLNDGTRLVNVGITPAKKSLVKRKRSRFSDIVPCPPKKMNIIQEICEAPVRVLTGLERTEVRPAHIYRVKDMDNQSLSKTSDDNQSLIPVLPTPLIDKLSDNRRDISNHTSKGDQHENEQEICSRADRVSVLGVGECVPKQTNDIDAFHHVEEPGHLKPSRTVPSSVSMQSGEGENLSSSSCQDPFQDCPVEKGLGPSSSNYTDPSSSSFKYTNYRFTKTVSNSFGNITEKCMNSDLTQFSIEQDFLIFSEEMKKLLNGNKRGPGKNPNHRSMNSYPSSDRSPSIIDRSMDEDMPESGLEEPMGKKRKDPSSRRGSTEANGALCDIEAVSARSYRTMMDNVCAGKSYLTETDGALRECSGPIKKMRSEMFGGMNQGLNMVVRKSSKIKFKFFILTTSEDAFFKDTKAQLEGAGHTEEQPYHFLLSKQSSSSSLLLIILKNEDIAEHIIKVPHLLQLKKSANVLFAGIDHPKDIGNLTHQDIFKKGGFIMLEGASLDSLSFGQMKALLDFLQELSRNGKWKWILHYRDIRRLKENSRFNAEMMNKKNLMKSSQETGIVEVLPYHECDQTCRPHPRYLKCLMQLQVQNITARYPVFVTDITNPTEDRSFERHGILTMNINTLLNVIERENFSPSTSI</sequence>
<dbReference type="InterPro" id="IPR056243">
    <property type="entry name" value="TASOR_ab_dom"/>
</dbReference>
<feature type="compositionally biased region" description="Acidic residues" evidence="2">
    <location>
        <begin position="1852"/>
        <end position="1869"/>
    </location>
</feature>
<feature type="compositionally biased region" description="Basic and acidic residues" evidence="2">
    <location>
        <begin position="1612"/>
        <end position="1639"/>
    </location>
</feature>
<dbReference type="GO" id="GO:0045814">
    <property type="term" value="P:negative regulation of gene expression, epigenetic"/>
    <property type="evidence" value="ECO:0007669"/>
    <property type="project" value="InterPro"/>
</dbReference>
<feature type="region of interest" description="Disordered" evidence="2">
    <location>
        <begin position="1849"/>
        <end position="1895"/>
    </location>
</feature>
<feature type="region of interest" description="Disordered" evidence="2">
    <location>
        <begin position="1561"/>
        <end position="1656"/>
    </location>
</feature>
<evidence type="ECO:0000259" key="3">
    <source>
        <dbReference type="Pfam" id="PF12509"/>
    </source>
</evidence>
<feature type="region of interest" description="Disordered" evidence="2">
    <location>
        <begin position="1159"/>
        <end position="1197"/>
    </location>
</feature>
<feature type="region of interest" description="Disordered" evidence="2">
    <location>
        <begin position="2277"/>
        <end position="2299"/>
    </location>
</feature>
<dbReference type="Pfam" id="PF12509">
    <property type="entry name" value="DUF3715"/>
    <property type="match status" value="1"/>
</dbReference>
<evidence type="ECO:0000256" key="1">
    <source>
        <dbReference type="ARBA" id="ARBA00008058"/>
    </source>
</evidence>
<dbReference type="InterPro" id="IPR056242">
    <property type="entry name" value="PIN_TASOR"/>
</dbReference>
<dbReference type="OMA" id="NVKKKWW"/>
<evidence type="ECO:0000313" key="6">
    <source>
        <dbReference type="Ensembl" id="ENSGMOP00000029241.1"/>
    </source>
</evidence>
<feature type="region of interest" description="Disordered" evidence="2">
    <location>
        <begin position="1076"/>
        <end position="1136"/>
    </location>
</feature>
<feature type="compositionally biased region" description="Polar residues" evidence="2">
    <location>
        <begin position="1872"/>
        <end position="1883"/>
    </location>
</feature>
<feature type="domain" description="TASOR alpha/beta" evidence="4">
    <location>
        <begin position="2903"/>
        <end position="2997"/>
    </location>
</feature>
<feature type="region of interest" description="Disordered" evidence="2">
    <location>
        <begin position="1001"/>
        <end position="1046"/>
    </location>
</feature>
<feature type="compositionally biased region" description="Basic and acidic residues" evidence="2">
    <location>
        <begin position="1946"/>
        <end position="1959"/>
    </location>
</feature>
<evidence type="ECO:0008006" key="8">
    <source>
        <dbReference type="Google" id="ProtNLM"/>
    </source>
</evidence>